<evidence type="ECO:0000256" key="1">
    <source>
        <dbReference type="SAM" id="MobiDB-lite"/>
    </source>
</evidence>
<dbReference type="RefSeq" id="WP_009540855.1">
    <property type="nucleotide sequence ID" value="NZ_ANHY01000011.1"/>
</dbReference>
<dbReference type="Gene3D" id="3.40.50.150">
    <property type="entry name" value="Vaccinia Virus protein VP39"/>
    <property type="match status" value="1"/>
</dbReference>
<evidence type="ECO:0000313" key="3">
    <source>
        <dbReference type="EMBL" id="EKV29765.1"/>
    </source>
</evidence>
<dbReference type="GO" id="GO:0010420">
    <property type="term" value="F:polyprenyldihydroxybenzoate methyltransferase activity"/>
    <property type="evidence" value="ECO:0007669"/>
    <property type="project" value="TreeGrafter"/>
</dbReference>
<dbReference type="Proteomes" id="UP000009881">
    <property type="component" value="Unassembled WGS sequence"/>
</dbReference>
<dbReference type="InterPro" id="IPR029063">
    <property type="entry name" value="SAM-dependent_MTases_sf"/>
</dbReference>
<name>K9GUW3_9PROT</name>
<keyword evidence="4" id="KW-1185">Reference proteome</keyword>
<dbReference type="EMBL" id="ANHY01000011">
    <property type="protein sequence ID" value="EKV29765.1"/>
    <property type="molecule type" value="Genomic_DNA"/>
</dbReference>
<dbReference type="Pfam" id="PF08241">
    <property type="entry name" value="Methyltransf_11"/>
    <property type="match status" value="1"/>
</dbReference>
<feature type="domain" description="Methyltransferase type 11" evidence="2">
    <location>
        <begin position="67"/>
        <end position="161"/>
    </location>
</feature>
<dbReference type="PANTHER" id="PTHR43464">
    <property type="entry name" value="METHYLTRANSFERASE"/>
    <property type="match status" value="1"/>
</dbReference>
<dbReference type="AlphaFoldDB" id="K9GUW3"/>
<evidence type="ECO:0000313" key="4">
    <source>
        <dbReference type="Proteomes" id="UP000009881"/>
    </source>
</evidence>
<sequence>MSSADDTAVSPSLTSLKDGSTDSGAVETYYDDWAGTYDDTLASWDYQAPRDAVDQLVPHLAEGARVLDVGCGTGLVADAVLGRGRYRLDGMDISAASLALAEKRGGYGHLVRHDLQIVPLPIADDAYDAAACVGVLTYIEAPEALLSDMCRVVRPGGTLCFTQRTDRWEEKGFDALLERMEQQGLWTVLTVSEPKPYLPSNSDYGESIKVIHVTCRVR</sequence>
<dbReference type="OrthoDB" id="9807911at2"/>
<feature type="region of interest" description="Disordered" evidence="1">
    <location>
        <begin position="1"/>
        <end position="22"/>
    </location>
</feature>
<comment type="caution">
    <text evidence="3">The sequence shown here is derived from an EMBL/GenBank/DDBJ whole genome shotgun (WGS) entry which is preliminary data.</text>
</comment>
<dbReference type="CDD" id="cd02440">
    <property type="entry name" value="AdoMet_MTases"/>
    <property type="match status" value="1"/>
</dbReference>
<organism evidence="3 4">
    <name type="scientific">Caenispirillum salinarum AK4</name>
    <dbReference type="NCBI Taxonomy" id="1238182"/>
    <lineage>
        <taxon>Bacteria</taxon>
        <taxon>Pseudomonadati</taxon>
        <taxon>Pseudomonadota</taxon>
        <taxon>Alphaproteobacteria</taxon>
        <taxon>Rhodospirillales</taxon>
        <taxon>Novispirillaceae</taxon>
        <taxon>Caenispirillum</taxon>
    </lineage>
</organism>
<accession>K9GUW3</accession>
<dbReference type="SUPFAM" id="SSF53335">
    <property type="entry name" value="S-adenosyl-L-methionine-dependent methyltransferases"/>
    <property type="match status" value="1"/>
</dbReference>
<reference evidence="3 4" key="1">
    <citation type="journal article" date="2013" name="Genome Announc.">
        <title>Draft Genome Sequence of an Alphaproteobacterium, Caenispirillum salinarum AK4(T), Isolated from a Solar Saltern.</title>
        <authorList>
            <person name="Khatri I."/>
            <person name="Singh A."/>
            <person name="Korpole S."/>
            <person name="Pinnaka A.K."/>
            <person name="Subramanian S."/>
        </authorList>
    </citation>
    <scope>NUCLEOTIDE SEQUENCE [LARGE SCALE GENOMIC DNA]</scope>
    <source>
        <strain evidence="3 4">AK4</strain>
    </source>
</reference>
<protein>
    <submittedName>
        <fullName evidence="3">Williams-Beuren syndrome chromosome region 27</fullName>
    </submittedName>
</protein>
<gene>
    <name evidence="3" type="ORF">C882_0195</name>
</gene>
<dbReference type="PANTHER" id="PTHR43464:SF23">
    <property type="entry name" value="JUVENILE HORMONE ACID O-METHYLTRANSFERASE"/>
    <property type="match status" value="1"/>
</dbReference>
<evidence type="ECO:0000259" key="2">
    <source>
        <dbReference type="Pfam" id="PF08241"/>
    </source>
</evidence>
<dbReference type="InterPro" id="IPR013216">
    <property type="entry name" value="Methyltransf_11"/>
</dbReference>
<dbReference type="eggNOG" id="COG4976">
    <property type="taxonomic scope" value="Bacteria"/>
</dbReference>
<proteinExistence type="predicted"/>
<dbReference type="STRING" id="1238182.C882_0195"/>